<accession>A0AAD5P3F6</accession>
<dbReference type="EMBL" id="JAJSOW010000003">
    <property type="protein sequence ID" value="KAI9196653.1"/>
    <property type="molecule type" value="Genomic_DNA"/>
</dbReference>
<comment type="caution">
    <text evidence="2">The sequence shown here is derived from an EMBL/GenBank/DDBJ whole genome shotgun (WGS) entry which is preliminary data.</text>
</comment>
<sequence>MDGRLKLVEASLYEIMKTNGEDAANMAANNSRVDDGGLISEEVNHNFVDVSSKDDKSISKANKKMKSFSSIMISSSQNHDEQLMRNMVDGMQKKTNLLFPPSLFDPKFVVKPPKLDSRNIPILVDESDHGDPNDVLLDRHYNIKRNLMQILKANERKLSRYQLSPYDKCHGRTKNKFQAGPFEVSTPVSKSNLKLIQFIFDPNLNKRFG</sequence>
<evidence type="ECO:0000313" key="1">
    <source>
        <dbReference type="EMBL" id="KAI9196653.1"/>
    </source>
</evidence>
<reference evidence="2" key="2">
    <citation type="submission" date="2023-02" db="EMBL/GenBank/DDBJ databases">
        <authorList>
            <person name="Swenson N.G."/>
            <person name="Wegrzyn J.L."/>
            <person name="Mcevoy S.L."/>
        </authorList>
    </citation>
    <scope>NUCLEOTIDE SEQUENCE</scope>
    <source>
        <strain evidence="2">91603</strain>
        <tissue evidence="2">Leaf</tissue>
    </source>
</reference>
<dbReference type="AlphaFoldDB" id="A0AAD5P3F6"/>
<name>A0AAD5P3F6_ACENE</name>
<dbReference type="Proteomes" id="UP001064489">
    <property type="component" value="Chromosome 1"/>
</dbReference>
<protein>
    <submittedName>
        <fullName evidence="2">Uncharacterized protein</fullName>
    </submittedName>
</protein>
<evidence type="ECO:0000313" key="3">
    <source>
        <dbReference type="Proteomes" id="UP001064489"/>
    </source>
</evidence>
<gene>
    <name evidence="1" type="ORF">LWI28_025802</name>
    <name evidence="2" type="ORF">LWI28_028817</name>
</gene>
<organism evidence="2 3">
    <name type="scientific">Acer negundo</name>
    <name type="common">Box elder</name>
    <dbReference type="NCBI Taxonomy" id="4023"/>
    <lineage>
        <taxon>Eukaryota</taxon>
        <taxon>Viridiplantae</taxon>
        <taxon>Streptophyta</taxon>
        <taxon>Embryophyta</taxon>
        <taxon>Tracheophyta</taxon>
        <taxon>Spermatophyta</taxon>
        <taxon>Magnoliopsida</taxon>
        <taxon>eudicotyledons</taxon>
        <taxon>Gunneridae</taxon>
        <taxon>Pentapetalae</taxon>
        <taxon>rosids</taxon>
        <taxon>malvids</taxon>
        <taxon>Sapindales</taxon>
        <taxon>Sapindaceae</taxon>
        <taxon>Hippocastanoideae</taxon>
        <taxon>Acereae</taxon>
        <taxon>Acer</taxon>
    </lineage>
</organism>
<proteinExistence type="predicted"/>
<reference evidence="2" key="1">
    <citation type="journal article" date="2022" name="Plant J.">
        <title>Strategies of tolerance reflected in two North American maple genomes.</title>
        <authorList>
            <person name="McEvoy S.L."/>
            <person name="Sezen U.U."/>
            <person name="Trouern-Trend A."/>
            <person name="McMahon S.M."/>
            <person name="Schaberg P.G."/>
            <person name="Yang J."/>
            <person name="Wegrzyn J.L."/>
            <person name="Swenson N.G."/>
        </authorList>
    </citation>
    <scope>NUCLEOTIDE SEQUENCE</scope>
    <source>
        <strain evidence="2">91603</strain>
    </source>
</reference>
<dbReference type="EMBL" id="JAJSOW010000003">
    <property type="protein sequence ID" value="KAI9196992.1"/>
    <property type="molecule type" value="Genomic_DNA"/>
</dbReference>
<keyword evidence="3" id="KW-1185">Reference proteome</keyword>
<evidence type="ECO:0000313" key="2">
    <source>
        <dbReference type="EMBL" id="KAI9196992.1"/>
    </source>
</evidence>